<dbReference type="EMBL" id="BGPR01000565">
    <property type="protein sequence ID" value="GBM26662.1"/>
    <property type="molecule type" value="Genomic_DNA"/>
</dbReference>
<sequence>MNLFQSGWSITPPPAITFPEGSRERVVMGKDHWTLYQAYIRRDLKTSTSLDRRQQPQTGFRP</sequence>
<proteinExistence type="predicted"/>
<keyword evidence="2" id="KW-1185">Reference proteome</keyword>
<reference evidence="1 2" key="1">
    <citation type="journal article" date="2019" name="Sci. Rep.">
        <title>Orb-weaving spider Araneus ventricosus genome elucidates the spidroin gene catalogue.</title>
        <authorList>
            <person name="Kono N."/>
            <person name="Nakamura H."/>
            <person name="Ohtoshi R."/>
            <person name="Moran D.A.P."/>
            <person name="Shinohara A."/>
            <person name="Yoshida Y."/>
            <person name="Fujiwara M."/>
            <person name="Mori M."/>
            <person name="Tomita M."/>
            <person name="Arakawa K."/>
        </authorList>
    </citation>
    <scope>NUCLEOTIDE SEQUENCE [LARGE SCALE GENOMIC DNA]</scope>
</reference>
<gene>
    <name evidence="1" type="ORF">AVEN_15468_1</name>
</gene>
<evidence type="ECO:0000313" key="2">
    <source>
        <dbReference type="Proteomes" id="UP000499080"/>
    </source>
</evidence>
<name>A0A4Y2EC63_ARAVE</name>
<evidence type="ECO:0000313" key="1">
    <source>
        <dbReference type="EMBL" id="GBM26662.1"/>
    </source>
</evidence>
<accession>A0A4Y2EC63</accession>
<dbReference type="AlphaFoldDB" id="A0A4Y2EC63"/>
<comment type="caution">
    <text evidence="1">The sequence shown here is derived from an EMBL/GenBank/DDBJ whole genome shotgun (WGS) entry which is preliminary data.</text>
</comment>
<feature type="non-terminal residue" evidence="1">
    <location>
        <position position="62"/>
    </location>
</feature>
<protein>
    <submittedName>
        <fullName evidence="1">Uncharacterized protein</fullName>
    </submittedName>
</protein>
<organism evidence="1 2">
    <name type="scientific">Araneus ventricosus</name>
    <name type="common">Orbweaver spider</name>
    <name type="synonym">Epeira ventricosa</name>
    <dbReference type="NCBI Taxonomy" id="182803"/>
    <lineage>
        <taxon>Eukaryota</taxon>
        <taxon>Metazoa</taxon>
        <taxon>Ecdysozoa</taxon>
        <taxon>Arthropoda</taxon>
        <taxon>Chelicerata</taxon>
        <taxon>Arachnida</taxon>
        <taxon>Araneae</taxon>
        <taxon>Araneomorphae</taxon>
        <taxon>Entelegynae</taxon>
        <taxon>Araneoidea</taxon>
        <taxon>Araneidae</taxon>
        <taxon>Araneus</taxon>
    </lineage>
</organism>
<dbReference type="Proteomes" id="UP000499080">
    <property type="component" value="Unassembled WGS sequence"/>
</dbReference>